<protein>
    <submittedName>
        <fullName evidence="2">Uncharacterized protein</fullName>
    </submittedName>
</protein>
<evidence type="ECO:0000313" key="3">
    <source>
        <dbReference type="Proteomes" id="UP000317171"/>
    </source>
</evidence>
<keyword evidence="1" id="KW-1133">Transmembrane helix</keyword>
<evidence type="ECO:0000313" key="2">
    <source>
        <dbReference type="EMBL" id="QDT40928.1"/>
    </source>
</evidence>
<keyword evidence="1" id="KW-0472">Membrane</keyword>
<proteinExistence type="predicted"/>
<keyword evidence="1" id="KW-0812">Transmembrane</keyword>
<dbReference type="AlphaFoldDB" id="A0A517RAN3"/>
<accession>A0A517RAN3</accession>
<keyword evidence="3" id="KW-1185">Reference proteome</keyword>
<feature type="transmembrane region" description="Helical" evidence="1">
    <location>
        <begin position="28"/>
        <end position="45"/>
    </location>
</feature>
<name>A0A517RAN3_9PLAN</name>
<dbReference type="KEGG" id="gaz:Pan241w_09870"/>
<organism evidence="2 3">
    <name type="scientific">Gimesia alba</name>
    <dbReference type="NCBI Taxonomy" id="2527973"/>
    <lineage>
        <taxon>Bacteria</taxon>
        <taxon>Pseudomonadati</taxon>
        <taxon>Planctomycetota</taxon>
        <taxon>Planctomycetia</taxon>
        <taxon>Planctomycetales</taxon>
        <taxon>Planctomycetaceae</taxon>
        <taxon>Gimesia</taxon>
    </lineage>
</organism>
<evidence type="ECO:0000256" key="1">
    <source>
        <dbReference type="SAM" id="Phobius"/>
    </source>
</evidence>
<feature type="transmembrane region" description="Helical" evidence="1">
    <location>
        <begin position="51"/>
        <end position="71"/>
    </location>
</feature>
<feature type="transmembrane region" description="Helical" evidence="1">
    <location>
        <begin position="104"/>
        <end position="124"/>
    </location>
</feature>
<dbReference type="RefSeq" id="WP_145211677.1">
    <property type="nucleotide sequence ID" value="NZ_CP036269.1"/>
</dbReference>
<dbReference type="EMBL" id="CP036269">
    <property type="protein sequence ID" value="QDT40928.1"/>
    <property type="molecule type" value="Genomic_DNA"/>
</dbReference>
<reference evidence="2 3" key="1">
    <citation type="submission" date="2019-02" db="EMBL/GenBank/DDBJ databases">
        <title>Deep-cultivation of Planctomycetes and their phenomic and genomic characterization uncovers novel biology.</title>
        <authorList>
            <person name="Wiegand S."/>
            <person name="Jogler M."/>
            <person name="Boedeker C."/>
            <person name="Pinto D."/>
            <person name="Vollmers J."/>
            <person name="Rivas-Marin E."/>
            <person name="Kohn T."/>
            <person name="Peeters S.H."/>
            <person name="Heuer A."/>
            <person name="Rast P."/>
            <person name="Oberbeckmann S."/>
            <person name="Bunk B."/>
            <person name="Jeske O."/>
            <person name="Meyerdierks A."/>
            <person name="Storesund J.E."/>
            <person name="Kallscheuer N."/>
            <person name="Luecker S."/>
            <person name="Lage O.M."/>
            <person name="Pohl T."/>
            <person name="Merkel B.J."/>
            <person name="Hornburger P."/>
            <person name="Mueller R.-W."/>
            <person name="Bruemmer F."/>
            <person name="Labrenz M."/>
            <person name="Spormann A.M."/>
            <person name="Op den Camp H."/>
            <person name="Overmann J."/>
            <person name="Amann R."/>
            <person name="Jetten M.S.M."/>
            <person name="Mascher T."/>
            <person name="Medema M.H."/>
            <person name="Devos D.P."/>
            <person name="Kaster A.-K."/>
            <person name="Ovreas L."/>
            <person name="Rohde M."/>
            <person name="Galperin M.Y."/>
            <person name="Jogler C."/>
        </authorList>
    </citation>
    <scope>NUCLEOTIDE SEQUENCE [LARGE SCALE GENOMIC DNA]</scope>
    <source>
        <strain evidence="2 3">Pan241w</strain>
    </source>
</reference>
<gene>
    <name evidence="2" type="ORF">Pan241w_09870</name>
</gene>
<dbReference type="Proteomes" id="UP000317171">
    <property type="component" value="Chromosome"/>
</dbReference>
<sequence>MFKMLKSKWLVFFGEQITKHDPKRSDNTLLLSANLLFAILLILELGSREIISVPVETLLLITIGTILYILSQATRIARKKRPQLQSEISEAKNSRINFTNKSTFIQSVILFVSLFTLASLKFFVPNILKIEIPKLHDGIVSSLDHEDYDIILKNGDQTLFLFVNSMFRKNMKQVQLGDVVRFSYSDHQLIAIYKKNQPIFTFDDYLLASKAMERRLGIFFL</sequence>